<evidence type="ECO:0000313" key="1">
    <source>
        <dbReference type="EMBL" id="UDL15891.1"/>
    </source>
</evidence>
<organism evidence="1 2">
    <name type="scientific">Microbacterium phage Pumpernickel</name>
    <dbReference type="NCBI Taxonomy" id="2885983"/>
    <lineage>
        <taxon>Viruses</taxon>
        <taxon>Duplodnaviria</taxon>
        <taxon>Heunggongvirae</taxon>
        <taxon>Uroviricota</taxon>
        <taxon>Caudoviricetes</taxon>
        <taxon>Pumpernickelvirus</taxon>
        <taxon>Pumpernickelvirus pumpernickel</taxon>
    </lineage>
</organism>
<accession>A0AAE8Y8H8</accession>
<proteinExistence type="predicted"/>
<dbReference type="EMBL" id="OK040790">
    <property type="protein sequence ID" value="UDL15891.1"/>
    <property type="molecule type" value="Genomic_DNA"/>
</dbReference>
<sequence length="156" mass="18019">MFEVRNGSRTLKFEGEHLAHSSSRRADSPRWIEFDLYRTKAGTYVLSRVGVSHVYHSAVCPLVARYGLHEETEDVLTDESEPCEECDPDFDDPIVYPEKFRYWTLTSEDASAVVDALYQKDRNGSRYLTKVADRLLEIASIRDSDIDQAYRVEYLV</sequence>
<dbReference type="RefSeq" id="YP_010755131.1">
    <property type="nucleotide sequence ID" value="NC_073468.1"/>
</dbReference>
<reference evidence="1" key="1">
    <citation type="submission" date="2021-09" db="EMBL/GenBank/DDBJ databases">
        <authorList>
            <person name="Andersen S.H."/>
            <person name="Beall E.A."/>
            <person name="Cappelle B."/>
            <person name="Falteisek K.J."/>
            <person name="Fenske B.A."/>
            <person name="Gansluckner N.W."/>
            <person name="Gilbertson S.M."/>
            <person name="Krings K.J."/>
            <person name="Mobeck M."/>
            <person name="Odeku J.O."/>
            <person name="Poncelet M.E."/>
            <person name="Rohr J.R."/>
            <person name="Rolands L."/>
            <person name="Whipple C.D."/>
            <person name="Whipple E.M."/>
            <person name="Spring A.M."/>
            <person name="Klyczek K."/>
            <person name="Garlena R.A."/>
            <person name="Russell D.A."/>
            <person name="Pope W.H."/>
            <person name="Jacobs-Sera D."/>
            <person name="Hatfull G.F."/>
        </authorList>
    </citation>
    <scope>NUCLEOTIDE SEQUENCE</scope>
</reference>
<dbReference type="GeneID" id="80019740"/>
<dbReference type="Proteomes" id="UP000827768">
    <property type="component" value="Segment"/>
</dbReference>
<dbReference type="KEGG" id="vg:80019740"/>
<evidence type="ECO:0000313" key="2">
    <source>
        <dbReference type="Proteomes" id="UP000827768"/>
    </source>
</evidence>
<name>A0AAE8Y8H8_9CAUD</name>
<keyword evidence="2" id="KW-1185">Reference proteome</keyword>
<gene>
    <name evidence="1" type="primary">100</name>
    <name evidence="1" type="ORF">SEA_PUMPERNICKEL_100</name>
</gene>
<protein>
    <submittedName>
        <fullName evidence="1">Uncharacterized protein</fullName>
    </submittedName>
</protein>